<sequence length="464" mass="51006">MEDEASILLDGKTLGNLRVVDLKQELEKRGLSKSGSKKDLVKRLKVQLEFEKLCGERKSAADCDLKLDLDADTEQNEFVQQYLAQQQKIYAEQKEAKRRVELEETLKSTDEKEVCGSTKCGEEATIDDDDDQTEPDEPEEEDSRADITSQKAADDTKTNIVSPELEADSSEIQDGVDQNTFQPSKIERESSEVQDVSDQETSQPSKVEVASSEVQDDADQGTSQPSKVEAASSKFQDDADQETFQLSKEGAASLGDVDQGTSEPLKVEAASSEIQDDSDQETFQLSKEGTANLVDIHQKTSEPLKVHVDVVSQETSQPSKVDAANSRVQYDADVQETFQTSNAASFPEEELVKDTAATENGDCQNQIISSNNVPVDSSIETAESLEVIDNVDNQITSSEITETAYTNSSTENTVSHDTIDHQAEQSSSSEIIQDMHVESSIENTQEISHQDASSEVKEIHTDSR</sequence>
<reference evidence="3 4" key="1">
    <citation type="journal article" date="2019" name="Sci. Rep.">
        <title>Orb-weaving spider Araneus ventricosus genome elucidates the spidroin gene catalogue.</title>
        <authorList>
            <person name="Kono N."/>
            <person name="Nakamura H."/>
            <person name="Ohtoshi R."/>
            <person name="Moran D.A.P."/>
            <person name="Shinohara A."/>
            <person name="Yoshida Y."/>
            <person name="Fujiwara M."/>
            <person name="Mori M."/>
            <person name="Tomita M."/>
            <person name="Arakawa K."/>
        </authorList>
    </citation>
    <scope>NUCLEOTIDE SEQUENCE [LARGE SCALE GENOMIC DNA]</scope>
</reference>
<organism evidence="3 4">
    <name type="scientific">Araneus ventricosus</name>
    <name type="common">Orbweaver spider</name>
    <name type="synonym">Epeira ventricosa</name>
    <dbReference type="NCBI Taxonomy" id="182803"/>
    <lineage>
        <taxon>Eukaryota</taxon>
        <taxon>Metazoa</taxon>
        <taxon>Ecdysozoa</taxon>
        <taxon>Arthropoda</taxon>
        <taxon>Chelicerata</taxon>
        <taxon>Arachnida</taxon>
        <taxon>Araneae</taxon>
        <taxon>Araneomorphae</taxon>
        <taxon>Entelegynae</taxon>
        <taxon>Araneoidea</taxon>
        <taxon>Araneidae</taxon>
        <taxon>Araneus</taxon>
    </lineage>
</organism>
<evidence type="ECO:0000313" key="3">
    <source>
        <dbReference type="EMBL" id="GBM16190.1"/>
    </source>
</evidence>
<dbReference type="Pfam" id="PF02037">
    <property type="entry name" value="SAP"/>
    <property type="match status" value="1"/>
</dbReference>
<dbReference type="EMBL" id="BGPR01000369">
    <property type="protein sequence ID" value="GBM16190.1"/>
    <property type="molecule type" value="Genomic_DNA"/>
</dbReference>
<dbReference type="GO" id="GO:0061574">
    <property type="term" value="C:ASAP complex"/>
    <property type="evidence" value="ECO:0007669"/>
    <property type="project" value="TreeGrafter"/>
</dbReference>
<comment type="caution">
    <text evidence="3">The sequence shown here is derived from an EMBL/GenBank/DDBJ whole genome shotgun (WGS) entry which is preliminary data.</text>
</comment>
<dbReference type="PROSITE" id="PS50800">
    <property type="entry name" value="SAP"/>
    <property type="match status" value="1"/>
</dbReference>
<keyword evidence="4" id="KW-1185">Reference proteome</keyword>
<proteinExistence type="predicted"/>
<evidence type="ECO:0000313" key="4">
    <source>
        <dbReference type="Proteomes" id="UP000499080"/>
    </source>
</evidence>
<accession>A0A4Y2DHB9</accession>
<dbReference type="PANTHER" id="PTHR46589:SF1">
    <property type="entry name" value="APOPTOTIC CHROMATIN CONDENSATION INDUCER IN THE NUCLEUS"/>
    <property type="match status" value="1"/>
</dbReference>
<feature type="region of interest" description="Disordered" evidence="1">
    <location>
        <begin position="106"/>
        <end position="279"/>
    </location>
</feature>
<dbReference type="GO" id="GO:0071011">
    <property type="term" value="C:precatalytic spliceosome"/>
    <property type="evidence" value="ECO:0007669"/>
    <property type="project" value="TreeGrafter"/>
</dbReference>
<feature type="compositionally biased region" description="Acidic residues" evidence="1">
    <location>
        <begin position="124"/>
        <end position="143"/>
    </location>
</feature>
<dbReference type="Proteomes" id="UP000499080">
    <property type="component" value="Unassembled WGS sequence"/>
</dbReference>
<feature type="compositionally biased region" description="Polar residues" evidence="1">
    <location>
        <begin position="172"/>
        <end position="183"/>
    </location>
</feature>
<evidence type="ECO:0000259" key="2">
    <source>
        <dbReference type="PROSITE" id="PS50800"/>
    </source>
</evidence>
<feature type="compositionally biased region" description="Polar residues" evidence="1">
    <location>
        <begin position="193"/>
        <end position="205"/>
    </location>
</feature>
<name>A0A4Y2DHB9_ARAVE</name>
<dbReference type="InterPro" id="IPR036361">
    <property type="entry name" value="SAP_dom_sf"/>
</dbReference>
<dbReference type="SUPFAM" id="SSF68906">
    <property type="entry name" value="SAP domain"/>
    <property type="match status" value="1"/>
</dbReference>
<dbReference type="AlphaFoldDB" id="A0A4Y2DHB9"/>
<protein>
    <recommendedName>
        <fullName evidence="2">SAP domain-containing protein</fullName>
    </recommendedName>
</protein>
<dbReference type="GO" id="GO:0008380">
    <property type="term" value="P:RNA splicing"/>
    <property type="evidence" value="ECO:0007669"/>
    <property type="project" value="TreeGrafter"/>
</dbReference>
<feature type="region of interest" description="Disordered" evidence="1">
    <location>
        <begin position="403"/>
        <end position="464"/>
    </location>
</feature>
<gene>
    <name evidence="3" type="ORF">AVEN_126454_1</name>
</gene>
<dbReference type="InterPro" id="IPR003034">
    <property type="entry name" value="SAP_dom"/>
</dbReference>
<evidence type="ECO:0000256" key="1">
    <source>
        <dbReference type="SAM" id="MobiDB-lite"/>
    </source>
</evidence>
<dbReference type="GO" id="GO:0003723">
    <property type="term" value="F:RNA binding"/>
    <property type="evidence" value="ECO:0007669"/>
    <property type="project" value="TreeGrafter"/>
</dbReference>
<dbReference type="SMART" id="SM00513">
    <property type="entry name" value="SAP"/>
    <property type="match status" value="1"/>
</dbReference>
<feature type="domain" description="SAP" evidence="2">
    <location>
        <begin position="14"/>
        <end position="48"/>
    </location>
</feature>
<dbReference type="Gene3D" id="1.10.720.30">
    <property type="entry name" value="SAP domain"/>
    <property type="match status" value="1"/>
</dbReference>
<feature type="compositionally biased region" description="Polar residues" evidence="1">
    <location>
        <begin position="403"/>
        <end position="416"/>
    </location>
</feature>
<dbReference type="InterPro" id="IPR052793">
    <property type="entry name" value="EJC-associated_protein"/>
</dbReference>
<dbReference type="OrthoDB" id="79455at2759"/>
<dbReference type="PANTHER" id="PTHR46589">
    <property type="entry name" value="APOPTOTIC CHROMATIN CONDENSATION INDUCER IN THE NUCLEUS"/>
    <property type="match status" value="1"/>
</dbReference>
<feature type="compositionally biased region" description="Basic and acidic residues" evidence="1">
    <location>
        <begin position="448"/>
        <end position="464"/>
    </location>
</feature>